<dbReference type="EMBL" id="FOZP01000001">
    <property type="protein sequence ID" value="SFS31739.1"/>
    <property type="molecule type" value="Genomic_DNA"/>
</dbReference>
<dbReference type="InterPro" id="IPR025196">
    <property type="entry name" value="DUF4126"/>
</dbReference>
<dbReference type="STRING" id="593133.SAMN04488006_0601"/>
<evidence type="ECO:0000259" key="2">
    <source>
        <dbReference type="Pfam" id="PF13548"/>
    </source>
</evidence>
<accession>A0A1I6NV50</accession>
<evidence type="ECO:0000256" key="1">
    <source>
        <dbReference type="SAM" id="Phobius"/>
    </source>
</evidence>
<keyword evidence="1" id="KW-0812">Transmembrane</keyword>
<dbReference type="Pfam" id="PF13548">
    <property type="entry name" value="DUF4126"/>
    <property type="match status" value="1"/>
</dbReference>
<feature type="transmembrane region" description="Helical" evidence="1">
    <location>
        <begin position="105"/>
        <end position="122"/>
    </location>
</feature>
<feature type="transmembrane region" description="Helical" evidence="1">
    <location>
        <begin position="154"/>
        <end position="179"/>
    </location>
</feature>
<name>A0A1I6NV50_9FLAO</name>
<sequence length="192" mass="20143">MSISPETIFSILIGIGLAASVGFRIFVPLFALSIASYYNIIPLNESWLWVGSSNALLLLGIATIVEILAYFIPWFDNLLDTIAIPLAAIAGTAVMVATVSDLSPVITWALAIIAGGGTATAIKGSTSTSRLASTATTGGIANPVISTIETGSSIAMSVFSIFIPVVAIICVAIIFWLIFKVFKLFKSSKPKQ</sequence>
<feature type="transmembrane region" description="Helical" evidence="1">
    <location>
        <begin position="47"/>
        <end position="71"/>
    </location>
</feature>
<keyword evidence="1" id="KW-0472">Membrane</keyword>
<keyword evidence="4" id="KW-1185">Reference proteome</keyword>
<feature type="domain" description="DUF4126" evidence="2">
    <location>
        <begin position="11"/>
        <end position="182"/>
    </location>
</feature>
<dbReference type="AlphaFoldDB" id="A0A1I6NV50"/>
<keyword evidence="1" id="KW-1133">Transmembrane helix</keyword>
<evidence type="ECO:0000313" key="4">
    <source>
        <dbReference type="Proteomes" id="UP000199312"/>
    </source>
</evidence>
<gene>
    <name evidence="3" type="ORF">SAMN04488006_0601</name>
</gene>
<evidence type="ECO:0000313" key="3">
    <source>
        <dbReference type="EMBL" id="SFS31739.1"/>
    </source>
</evidence>
<feature type="transmembrane region" description="Helical" evidence="1">
    <location>
        <begin position="78"/>
        <end position="99"/>
    </location>
</feature>
<reference evidence="4" key="1">
    <citation type="submission" date="2016-10" db="EMBL/GenBank/DDBJ databases">
        <authorList>
            <person name="Varghese N."/>
            <person name="Submissions S."/>
        </authorList>
    </citation>
    <scope>NUCLEOTIDE SEQUENCE [LARGE SCALE GENOMIC DNA]</scope>
    <source>
        <strain evidence="4">DSM 24450</strain>
    </source>
</reference>
<dbReference type="Proteomes" id="UP000199312">
    <property type="component" value="Unassembled WGS sequence"/>
</dbReference>
<feature type="transmembrane region" description="Helical" evidence="1">
    <location>
        <begin position="7"/>
        <end position="27"/>
    </location>
</feature>
<proteinExistence type="predicted"/>
<organism evidence="3 4">
    <name type="scientific">Lutibacter maritimus</name>
    <dbReference type="NCBI Taxonomy" id="593133"/>
    <lineage>
        <taxon>Bacteria</taxon>
        <taxon>Pseudomonadati</taxon>
        <taxon>Bacteroidota</taxon>
        <taxon>Flavobacteriia</taxon>
        <taxon>Flavobacteriales</taxon>
        <taxon>Flavobacteriaceae</taxon>
        <taxon>Lutibacter</taxon>
    </lineage>
</organism>
<protein>
    <recommendedName>
        <fullName evidence="2">DUF4126 domain-containing protein</fullName>
    </recommendedName>
</protein>